<gene>
    <name evidence="1" type="ORF">N8T08_001900</name>
</gene>
<keyword evidence="2" id="KW-1185">Reference proteome</keyword>
<accession>A0ACC3B9Q7</accession>
<proteinExistence type="predicted"/>
<comment type="caution">
    <text evidence="1">The sequence shown here is derived from an EMBL/GenBank/DDBJ whole genome shotgun (WGS) entry which is preliminary data.</text>
</comment>
<organism evidence="1 2">
    <name type="scientific">Aspergillus melleus</name>
    <dbReference type="NCBI Taxonomy" id="138277"/>
    <lineage>
        <taxon>Eukaryota</taxon>
        <taxon>Fungi</taxon>
        <taxon>Dikarya</taxon>
        <taxon>Ascomycota</taxon>
        <taxon>Pezizomycotina</taxon>
        <taxon>Eurotiomycetes</taxon>
        <taxon>Eurotiomycetidae</taxon>
        <taxon>Eurotiales</taxon>
        <taxon>Aspergillaceae</taxon>
        <taxon>Aspergillus</taxon>
        <taxon>Aspergillus subgen. Circumdati</taxon>
    </lineage>
</organism>
<sequence length="381" mass="43657">MPFYDDGRLNPEDIKCLEEDGIMLPRQQRSLAKRFLTRSERCAPFRIRTVSAALVSPPPSISSSSTSSTSPASSVSVKFRNFSPGMLSTEIPIRREVKEVLEYIGFKPEAAEDISQRWNLESEGPWEPMETAHDLVDKLESPRYAGLKLRDAMSRVGLKDEVAAPILDPEFRDLLETQGLCFWIKDTLDTNYHTLLYRQRLLKRHANKVMAQKDRRERDGLENTSQQGEQSSATINLTMEDFKLPAAHVSVIEGDPQPVLPDHVVLYRGIAYCNHWPSEEIVKNDGSIQLHCVHDRRYRGDFNADGGGFYWAEEKETAERYRKWAALRCPASDTCIIQIQVRRTFLDQLWMFDWPAYVRLSAEVRGKVHFDFFAATKLAAE</sequence>
<dbReference type="EMBL" id="JAOPJF010000013">
    <property type="protein sequence ID" value="KAK1147161.1"/>
    <property type="molecule type" value="Genomic_DNA"/>
</dbReference>
<dbReference type="Proteomes" id="UP001177260">
    <property type="component" value="Unassembled WGS sequence"/>
</dbReference>
<reference evidence="1 2" key="1">
    <citation type="journal article" date="2023" name="ACS Omega">
        <title>Identification of the Neoaspergillic Acid Biosynthesis Gene Cluster by Establishing an In Vitro CRISPR-Ribonucleoprotein Genetic System in Aspergillus melleus.</title>
        <authorList>
            <person name="Yuan B."/>
            <person name="Grau M.F."/>
            <person name="Murata R.M."/>
            <person name="Torok T."/>
            <person name="Venkateswaran K."/>
            <person name="Stajich J.E."/>
            <person name="Wang C.C.C."/>
        </authorList>
    </citation>
    <scope>NUCLEOTIDE SEQUENCE [LARGE SCALE GENOMIC DNA]</scope>
    <source>
        <strain evidence="1 2">IMV 1140</strain>
    </source>
</reference>
<evidence type="ECO:0000313" key="2">
    <source>
        <dbReference type="Proteomes" id="UP001177260"/>
    </source>
</evidence>
<name>A0ACC3B9Q7_9EURO</name>
<protein>
    <submittedName>
        <fullName evidence="1">Uncharacterized protein</fullName>
    </submittedName>
</protein>
<evidence type="ECO:0000313" key="1">
    <source>
        <dbReference type="EMBL" id="KAK1147161.1"/>
    </source>
</evidence>